<evidence type="ECO:0000313" key="2">
    <source>
        <dbReference type="Proteomes" id="UP000315295"/>
    </source>
</evidence>
<keyword evidence="2" id="KW-1185">Reference proteome</keyword>
<dbReference type="AlphaFoldDB" id="A0A540N9L0"/>
<evidence type="ECO:0000313" key="1">
    <source>
        <dbReference type="EMBL" id="TQE07253.1"/>
    </source>
</evidence>
<comment type="caution">
    <text evidence="1">The sequence shown here is derived from an EMBL/GenBank/DDBJ whole genome shotgun (WGS) entry which is preliminary data.</text>
</comment>
<name>A0A540N9L0_MALBA</name>
<organism evidence="1 2">
    <name type="scientific">Malus baccata</name>
    <name type="common">Siberian crab apple</name>
    <name type="synonym">Pyrus baccata</name>
    <dbReference type="NCBI Taxonomy" id="106549"/>
    <lineage>
        <taxon>Eukaryota</taxon>
        <taxon>Viridiplantae</taxon>
        <taxon>Streptophyta</taxon>
        <taxon>Embryophyta</taxon>
        <taxon>Tracheophyta</taxon>
        <taxon>Spermatophyta</taxon>
        <taxon>Magnoliopsida</taxon>
        <taxon>eudicotyledons</taxon>
        <taxon>Gunneridae</taxon>
        <taxon>Pentapetalae</taxon>
        <taxon>rosids</taxon>
        <taxon>fabids</taxon>
        <taxon>Rosales</taxon>
        <taxon>Rosaceae</taxon>
        <taxon>Amygdaloideae</taxon>
        <taxon>Maleae</taxon>
        <taxon>Malus</taxon>
    </lineage>
</organism>
<dbReference type="EMBL" id="VIEB01000089">
    <property type="protein sequence ID" value="TQE07253.1"/>
    <property type="molecule type" value="Genomic_DNA"/>
</dbReference>
<accession>A0A540N9L0</accession>
<gene>
    <name evidence="1" type="ORF">C1H46_007163</name>
</gene>
<dbReference type="Proteomes" id="UP000315295">
    <property type="component" value="Unassembled WGS sequence"/>
</dbReference>
<sequence length="121" mass="13760">MSLSAHCLSFFLSPNHFYHDLFDSENHDDHETFEVLHSFQGAIDMETNEAKNGEQPSAIDCFEAMHTNIKNGWDEEAKLKWEEMIGMKNDTTPPYGTVILTDHEIVLEVVGHKSGYFKGPS</sequence>
<reference evidence="1 2" key="1">
    <citation type="journal article" date="2019" name="G3 (Bethesda)">
        <title>Sequencing of a Wild Apple (Malus baccata) Genome Unravels the Differences Between Cultivated and Wild Apple Species Regarding Disease Resistance and Cold Tolerance.</title>
        <authorList>
            <person name="Chen X."/>
        </authorList>
    </citation>
    <scope>NUCLEOTIDE SEQUENCE [LARGE SCALE GENOMIC DNA]</scope>
    <source>
        <strain evidence="2">cv. Shandingzi</strain>
        <tissue evidence="1">Leaves</tissue>
    </source>
</reference>
<proteinExistence type="predicted"/>
<protein>
    <submittedName>
        <fullName evidence="1">Uncharacterized protein</fullName>
    </submittedName>
</protein>